<protein>
    <submittedName>
        <fullName evidence="2">Uncharacterized protein</fullName>
    </submittedName>
</protein>
<dbReference type="EMBL" id="JAMYWD010000009">
    <property type="protein sequence ID" value="KAJ4961606.1"/>
    <property type="molecule type" value="Genomic_DNA"/>
</dbReference>
<reference evidence="2" key="1">
    <citation type="journal article" date="2023" name="Plant J.">
        <title>The genome of the king protea, Protea cynaroides.</title>
        <authorList>
            <person name="Chang J."/>
            <person name="Duong T.A."/>
            <person name="Schoeman C."/>
            <person name="Ma X."/>
            <person name="Roodt D."/>
            <person name="Barker N."/>
            <person name="Li Z."/>
            <person name="Van de Peer Y."/>
            <person name="Mizrachi E."/>
        </authorList>
    </citation>
    <scope>NUCLEOTIDE SEQUENCE</scope>
    <source>
        <tissue evidence="2">Young leaves</tissue>
    </source>
</reference>
<dbReference type="Proteomes" id="UP001141806">
    <property type="component" value="Unassembled WGS sequence"/>
</dbReference>
<sequence length="167" mass="19238">MICNKYSERKSRRNEHAGENDRDSAPRRFEGIRSRLLLGFFSKLLDPDCTEIETHTTASISDMQQYSERKSRRNEPVGENDQDSAPRRFEGIQSTFLLGFFSKLLDPEFAPKPKPTLQPLSVICNNTARKSRNRDAKSQKHCSVKAERRELGEQNRNTPAGRRNARI</sequence>
<feature type="compositionally biased region" description="Basic and acidic residues" evidence="1">
    <location>
        <begin position="133"/>
        <end position="153"/>
    </location>
</feature>
<proteinExistence type="predicted"/>
<feature type="region of interest" description="Disordered" evidence="1">
    <location>
        <begin position="1"/>
        <end position="27"/>
    </location>
</feature>
<evidence type="ECO:0000256" key="1">
    <source>
        <dbReference type="SAM" id="MobiDB-lite"/>
    </source>
</evidence>
<feature type="compositionally biased region" description="Basic and acidic residues" evidence="1">
    <location>
        <begin position="67"/>
        <end position="76"/>
    </location>
</feature>
<comment type="caution">
    <text evidence="2">The sequence shown here is derived from an EMBL/GenBank/DDBJ whole genome shotgun (WGS) entry which is preliminary data.</text>
</comment>
<evidence type="ECO:0000313" key="2">
    <source>
        <dbReference type="EMBL" id="KAJ4961606.1"/>
    </source>
</evidence>
<accession>A0A9Q0K3C5</accession>
<dbReference type="AlphaFoldDB" id="A0A9Q0K3C5"/>
<feature type="region of interest" description="Disordered" evidence="1">
    <location>
        <begin position="55"/>
        <end position="88"/>
    </location>
</feature>
<name>A0A9Q0K3C5_9MAGN</name>
<gene>
    <name evidence="2" type="ORF">NE237_021516</name>
</gene>
<organism evidence="2 3">
    <name type="scientific">Protea cynaroides</name>
    <dbReference type="NCBI Taxonomy" id="273540"/>
    <lineage>
        <taxon>Eukaryota</taxon>
        <taxon>Viridiplantae</taxon>
        <taxon>Streptophyta</taxon>
        <taxon>Embryophyta</taxon>
        <taxon>Tracheophyta</taxon>
        <taxon>Spermatophyta</taxon>
        <taxon>Magnoliopsida</taxon>
        <taxon>Proteales</taxon>
        <taxon>Proteaceae</taxon>
        <taxon>Protea</taxon>
    </lineage>
</organism>
<keyword evidence="3" id="KW-1185">Reference proteome</keyword>
<feature type="region of interest" description="Disordered" evidence="1">
    <location>
        <begin position="128"/>
        <end position="167"/>
    </location>
</feature>
<feature type="compositionally biased region" description="Polar residues" evidence="1">
    <location>
        <begin position="55"/>
        <end position="66"/>
    </location>
</feature>
<evidence type="ECO:0000313" key="3">
    <source>
        <dbReference type="Proteomes" id="UP001141806"/>
    </source>
</evidence>